<feature type="binding site" evidence="14">
    <location>
        <position position="841"/>
    </location>
    <ligand>
        <name>Mg(2+)</name>
        <dbReference type="ChEBI" id="CHEBI:18420"/>
        <label>3</label>
    </ligand>
</feature>
<feature type="binding site" evidence="14">
    <location>
        <position position="299"/>
    </location>
    <ligand>
        <name>Mn(2+)</name>
        <dbReference type="ChEBI" id="CHEBI:29035"/>
        <label>1</label>
    </ligand>
</feature>
<evidence type="ECO:0000256" key="7">
    <source>
        <dbReference type="ARBA" id="ARBA00022737"/>
    </source>
</evidence>
<comment type="pathway">
    <text evidence="1 14">Amino-acid biosynthesis; L-arginine biosynthesis; carbamoyl phosphate from bicarbonate: step 1/1.</text>
</comment>
<dbReference type="Pfam" id="PF02142">
    <property type="entry name" value="MGS"/>
    <property type="match status" value="1"/>
</dbReference>
<dbReference type="EMBL" id="JBFBMH010000001">
    <property type="protein sequence ID" value="MEW1973709.1"/>
    <property type="molecule type" value="Genomic_DNA"/>
</dbReference>
<dbReference type="EC" id="6.3.5.5" evidence="14"/>
<feature type="region of interest" description="Allosteric domain" evidence="14">
    <location>
        <begin position="951"/>
        <end position="1095"/>
    </location>
</feature>
<keyword evidence="6" id="KW-0479">Metal-binding</keyword>
<dbReference type="InterPro" id="IPR058047">
    <property type="entry name" value="CPSase_preATP-grasp"/>
</dbReference>
<comment type="domain">
    <text evidence="14">The large subunit is composed of 2 ATP-grasp domains that are involved in binding the 2 ATP molecules needed for carbamoyl phosphate synthesis. The N-terminal ATP-grasp domain (referred to as the carboxyphosphate synthetic component) catalyzes the ATP-dependent phosphorylation of hydrogencarbonate to carboxyphosphate and the subsequent nucleophilic attack by ammonia to form a carbamate intermediate. The C-terminal ATP-grasp domain (referred to as the carbamoyl phosphate synthetic component) then catalyzes the phosphorylation of carbamate with the second ATP to form the end product carbamoyl phosphate. The reactive and unstable enzyme intermediates are sequentially channeled from one active site to the next through the interior of the protein over a distance of at least 96 A.</text>
</comment>
<dbReference type="PROSITE" id="PS50975">
    <property type="entry name" value="ATP_GRASP"/>
    <property type="match status" value="2"/>
</dbReference>
<feature type="domain" description="ATP-grasp" evidence="15">
    <location>
        <begin position="133"/>
        <end position="328"/>
    </location>
</feature>
<comment type="subunit">
    <text evidence="14">Composed of two chains; the small (or glutamine) chain promotes the hydrolysis of glutamine to ammonia, which is used by the large (or ammonia) chain to synthesize carbamoyl phosphate. Tetramer of heterodimers (alpha,beta)4.</text>
</comment>
<dbReference type="PANTHER" id="PTHR11405:SF53">
    <property type="entry name" value="CARBAMOYL-PHOSPHATE SYNTHASE [AMMONIA], MITOCHONDRIAL"/>
    <property type="match status" value="1"/>
</dbReference>
<gene>
    <name evidence="14 17" type="primary">carB</name>
    <name evidence="17" type="ORF">AB0301_01315</name>
</gene>
<dbReference type="Gene3D" id="3.40.50.20">
    <property type="match status" value="2"/>
</dbReference>
<feature type="binding site" evidence="14">
    <location>
        <position position="841"/>
    </location>
    <ligand>
        <name>ATP</name>
        <dbReference type="ChEBI" id="CHEBI:30616"/>
        <label>2</label>
    </ligand>
</feature>
<evidence type="ECO:0000256" key="1">
    <source>
        <dbReference type="ARBA" id="ARBA00005077"/>
    </source>
</evidence>
<comment type="catalytic activity">
    <reaction evidence="13 14">
        <text>hydrogencarbonate + NH4(+) + 2 ATP = carbamoyl phosphate + 2 ADP + phosphate + 2 H(+)</text>
        <dbReference type="Rhea" id="RHEA:18029"/>
        <dbReference type="ChEBI" id="CHEBI:15378"/>
        <dbReference type="ChEBI" id="CHEBI:17544"/>
        <dbReference type="ChEBI" id="CHEBI:28938"/>
        <dbReference type="ChEBI" id="CHEBI:30616"/>
        <dbReference type="ChEBI" id="CHEBI:43474"/>
        <dbReference type="ChEBI" id="CHEBI:58228"/>
        <dbReference type="ChEBI" id="CHEBI:456216"/>
        <dbReference type="EC" id="6.3.4.16"/>
    </reaction>
</comment>
<dbReference type="InterPro" id="IPR011607">
    <property type="entry name" value="MGS-like_dom"/>
</dbReference>
<feature type="binding site" evidence="14">
    <location>
        <position position="756"/>
    </location>
    <ligand>
        <name>ATP</name>
        <dbReference type="ChEBI" id="CHEBI:30616"/>
        <label>2</label>
    </ligand>
</feature>
<evidence type="ECO:0000256" key="10">
    <source>
        <dbReference type="ARBA" id="ARBA00022842"/>
    </source>
</evidence>
<dbReference type="PROSITE" id="PS00866">
    <property type="entry name" value="CPSASE_1"/>
    <property type="match status" value="2"/>
</dbReference>
<keyword evidence="3 14" id="KW-0055">Arginine biosynthesis</keyword>
<feature type="binding site" evidence="14">
    <location>
        <position position="843"/>
    </location>
    <ligand>
        <name>Mg(2+)</name>
        <dbReference type="ChEBI" id="CHEBI:18420"/>
        <label>4</label>
    </ligand>
</feature>
<evidence type="ECO:0000256" key="11">
    <source>
        <dbReference type="ARBA" id="ARBA00022975"/>
    </source>
</evidence>
<name>A0ABV3LCT2_9MICO</name>
<dbReference type="InterPro" id="IPR005483">
    <property type="entry name" value="CPSase_dom"/>
</dbReference>
<keyword evidence="12" id="KW-0464">Manganese</keyword>
<evidence type="ECO:0000256" key="8">
    <source>
        <dbReference type="ARBA" id="ARBA00022741"/>
    </source>
</evidence>
<feature type="binding site" evidence="14">
    <location>
        <position position="208"/>
    </location>
    <ligand>
        <name>ATP</name>
        <dbReference type="ChEBI" id="CHEBI:30616"/>
        <label>1</label>
    </ligand>
</feature>
<keyword evidence="11 14" id="KW-0665">Pyrimidine biosynthesis</keyword>
<feature type="binding site" evidence="14">
    <location>
        <position position="241"/>
    </location>
    <ligand>
        <name>ATP</name>
        <dbReference type="ChEBI" id="CHEBI:30616"/>
        <label>1</label>
    </ligand>
</feature>
<evidence type="ECO:0000256" key="13">
    <source>
        <dbReference type="ARBA" id="ARBA00047359"/>
    </source>
</evidence>
<feature type="binding site" evidence="14">
    <location>
        <position position="210"/>
    </location>
    <ligand>
        <name>ATP</name>
        <dbReference type="ChEBI" id="CHEBI:30616"/>
        <label>1</label>
    </ligand>
</feature>
<feature type="binding site" evidence="14">
    <location>
        <position position="176"/>
    </location>
    <ligand>
        <name>ATP</name>
        <dbReference type="ChEBI" id="CHEBI:30616"/>
        <label>1</label>
    </ligand>
</feature>
<feature type="binding site" evidence="14">
    <location>
        <position position="129"/>
    </location>
    <ligand>
        <name>ATP</name>
        <dbReference type="ChEBI" id="CHEBI:30616"/>
        <label>1</label>
    </ligand>
</feature>
<feature type="binding site" evidence="14">
    <location>
        <position position="175"/>
    </location>
    <ligand>
        <name>ATP</name>
        <dbReference type="ChEBI" id="CHEBI:30616"/>
        <label>1</label>
    </ligand>
</feature>
<keyword evidence="5 14" id="KW-0028">Amino-acid biosynthesis</keyword>
<keyword evidence="10" id="KW-0460">Magnesium</keyword>
<feature type="binding site" evidence="14">
    <location>
        <position position="285"/>
    </location>
    <ligand>
        <name>Mg(2+)</name>
        <dbReference type="ChEBI" id="CHEBI:18420"/>
        <label>1</label>
    </ligand>
</feature>
<dbReference type="Gene3D" id="3.40.50.1380">
    <property type="entry name" value="Methylglyoxal synthase-like domain"/>
    <property type="match status" value="1"/>
</dbReference>
<dbReference type="InterPro" id="IPR016185">
    <property type="entry name" value="PreATP-grasp_dom_sf"/>
</dbReference>
<feature type="domain" description="MGS-like" evidence="16">
    <location>
        <begin position="951"/>
        <end position="1094"/>
    </location>
</feature>
<evidence type="ECO:0000256" key="4">
    <source>
        <dbReference type="ARBA" id="ARBA00022598"/>
    </source>
</evidence>
<feature type="binding site" evidence="14">
    <location>
        <position position="242"/>
    </location>
    <ligand>
        <name>ATP</name>
        <dbReference type="ChEBI" id="CHEBI:30616"/>
        <label>1</label>
    </ligand>
</feature>
<feature type="binding site" evidence="14">
    <location>
        <position position="285"/>
    </location>
    <ligand>
        <name>ATP</name>
        <dbReference type="ChEBI" id="CHEBI:30616"/>
        <label>1</label>
    </ligand>
</feature>
<dbReference type="SUPFAM" id="SSF48108">
    <property type="entry name" value="Carbamoyl phosphate synthetase, large subunit connection domain"/>
    <property type="match status" value="1"/>
</dbReference>
<feature type="binding site" evidence="14">
    <location>
        <position position="243"/>
    </location>
    <ligand>
        <name>ATP</name>
        <dbReference type="ChEBI" id="CHEBI:30616"/>
        <label>1</label>
    </ligand>
</feature>
<feature type="binding site" evidence="14">
    <location>
        <position position="215"/>
    </location>
    <ligand>
        <name>ATP</name>
        <dbReference type="ChEBI" id="CHEBI:30616"/>
        <label>1</label>
    </ligand>
</feature>
<dbReference type="Proteomes" id="UP001553715">
    <property type="component" value="Unassembled WGS sequence"/>
</dbReference>
<evidence type="ECO:0000313" key="18">
    <source>
        <dbReference type="Proteomes" id="UP001553715"/>
    </source>
</evidence>
<comment type="similarity">
    <text evidence="2 14">Belongs to the CarB family.</text>
</comment>
<feature type="binding site" evidence="14">
    <location>
        <position position="829"/>
    </location>
    <ligand>
        <name>Mg(2+)</name>
        <dbReference type="ChEBI" id="CHEBI:18420"/>
        <label>3</label>
    </ligand>
</feature>
<feature type="binding site" evidence="14">
    <location>
        <position position="829"/>
    </location>
    <ligand>
        <name>Mn(2+)</name>
        <dbReference type="ChEBI" id="CHEBI:29035"/>
        <label>3</label>
    </ligand>
</feature>
<dbReference type="SUPFAM" id="SSF52335">
    <property type="entry name" value="Methylglyoxal synthase-like"/>
    <property type="match status" value="1"/>
</dbReference>
<dbReference type="Pfam" id="PF02787">
    <property type="entry name" value="CPSase_L_D3"/>
    <property type="match status" value="1"/>
</dbReference>
<dbReference type="NCBIfam" id="NF009455">
    <property type="entry name" value="PRK12815.1"/>
    <property type="match status" value="1"/>
</dbReference>
<feature type="binding site" evidence="14">
    <location>
        <position position="841"/>
    </location>
    <ligand>
        <name>Mg(2+)</name>
        <dbReference type="ChEBI" id="CHEBI:18420"/>
        <label>4</label>
    </ligand>
</feature>
<dbReference type="PROSITE" id="PS00867">
    <property type="entry name" value="CPSASE_2"/>
    <property type="match status" value="2"/>
</dbReference>
<feature type="binding site" evidence="14">
    <location>
        <position position="754"/>
    </location>
    <ligand>
        <name>ATP</name>
        <dbReference type="ChEBI" id="CHEBI:30616"/>
        <label>2</label>
    </ligand>
</feature>
<feature type="binding site" evidence="14">
    <location>
        <position position="169"/>
    </location>
    <ligand>
        <name>ATP</name>
        <dbReference type="ChEBI" id="CHEBI:30616"/>
        <label>1</label>
    </ligand>
</feature>
<feature type="domain" description="ATP-grasp" evidence="15">
    <location>
        <begin position="676"/>
        <end position="870"/>
    </location>
</feature>
<keyword evidence="7 14" id="KW-0677">Repeat</keyword>
<keyword evidence="8 14" id="KW-0547">Nucleotide-binding</keyword>
<comment type="caution">
    <text evidence="14">Lacks conserved residue(s) required for the propagation of feature annotation.</text>
</comment>
<comment type="catalytic activity">
    <reaction evidence="14">
        <text>hydrogencarbonate + L-glutamine + 2 ATP + H2O = carbamoyl phosphate + L-glutamate + 2 ADP + phosphate + 2 H(+)</text>
        <dbReference type="Rhea" id="RHEA:18633"/>
        <dbReference type="ChEBI" id="CHEBI:15377"/>
        <dbReference type="ChEBI" id="CHEBI:15378"/>
        <dbReference type="ChEBI" id="CHEBI:17544"/>
        <dbReference type="ChEBI" id="CHEBI:29985"/>
        <dbReference type="ChEBI" id="CHEBI:30616"/>
        <dbReference type="ChEBI" id="CHEBI:43474"/>
        <dbReference type="ChEBI" id="CHEBI:58228"/>
        <dbReference type="ChEBI" id="CHEBI:58359"/>
        <dbReference type="ChEBI" id="CHEBI:456216"/>
        <dbReference type="EC" id="6.3.5.5"/>
    </reaction>
</comment>
<keyword evidence="9 14" id="KW-0067">ATP-binding</keyword>
<dbReference type="InterPro" id="IPR011761">
    <property type="entry name" value="ATP-grasp"/>
</dbReference>
<dbReference type="Gene3D" id="3.30.470.20">
    <property type="entry name" value="ATP-grasp fold, B domain"/>
    <property type="match status" value="2"/>
</dbReference>
<comment type="caution">
    <text evidence="17">The sequence shown here is derived from an EMBL/GenBank/DDBJ whole genome shotgun (WGS) entry which is preliminary data.</text>
</comment>
<feature type="binding site" evidence="14">
    <location>
        <position position="299"/>
    </location>
    <ligand>
        <name>Mn(2+)</name>
        <dbReference type="ChEBI" id="CHEBI:29035"/>
        <label>2</label>
    </ligand>
</feature>
<feature type="binding site" evidence="14">
    <location>
        <position position="299"/>
    </location>
    <ligand>
        <name>Mg(2+)</name>
        <dbReference type="ChEBI" id="CHEBI:18420"/>
        <label>2</label>
    </ligand>
</feature>
<dbReference type="RefSeq" id="WP_366232109.1">
    <property type="nucleotide sequence ID" value="NZ_JBFBMH010000001.1"/>
</dbReference>
<evidence type="ECO:0000259" key="15">
    <source>
        <dbReference type="PROSITE" id="PS50975"/>
    </source>
</evidence>
<feature type="binding site" evidence="14">
    <location>
        <position position="788"/>
    </location>
    <ligand>
        <name>ATP</name>
        <dbReference type="ChEBI" id="CHEBI:30616"/>
        <label>2</label>
    </ligand>
</feature>
<dbReference type="Gene3D" id="1.10.1030.10">
    <property type="entry name" value="Carbamoyl-phosphate synthetase, large subunit oligomerisation domain"/>
    <property type="match status" value="1"/>
</dbReference>
<feature type="binding site" evidence="14">
    <location>
        <position position="829"/>
    </location>
    <ligand>
        <name>ATP</name>
        <dbReference type="ChEBI" id="CHEBI:30616"/>
        <label>2</label>
    </ligand>
</feature>
<dbReference type="HAMAP" id="MF_01210_B">
    <property type="entry name" value="CPSase_L_chain_B"/>
    <property type="match status" value="1"/>
</dbReference>
<dbReference type="InterPro" id="IPR033937">
    <property type="entry name" value="MGS_CPS_CarB"/>
</dbReference>
<keyword evidence="18" id="KW-1185">Reference proteome</keyword>
<proteinExistence type="inferred from homology"/>
<dbReference type="NCBIfam" id="NF003671">
    <property type="entry name" value="PRK05294.1"/>
    <property type="match status" value="1"/>
</dbReference>
<feature type="binding site" evidence="14">
    <location>
        <position position="299"/>
    </location>
    <ligand>
        <name>Mg(2+)</name>
        <dbReference type="ChEBI" id="CHEBI:18420"/>
        <label>1</label>
    </ligand>
</feature>
<evidence type="ECO:0000256" key="12">
    <source>
        <dbReference type="ARBA" id="ARBA00023211"/>
    </source>
</evidence>
<dbReference type="SMART" id="SM00851">
    <property type="entry name" value="MGS"/>
    <property type="match status" value="1"/>
</dbReference>
<feature type="binding site" evidence="14">
    <location>
        <position position="787"/>
    </location>
    <ligand>
        <name>ATP</name>
        <dbReference type="ChEBI" id="CHEBI:30616"/>
        <label>2</label>
    </ligand>
</feature>
<dbReference type="SUPFAM" id="SSF52440">
    <property type="entry name" value="PreATP-grasp domain"/>
    <property type="match status" value="2"/>
</dbReference>
<comment type="cofactor">
    <cofactor evidence="14">
        <name>Mg(2+)</name>
        <dbReference type="ChEBI" id="CHEBI:18420"/>
    </cofactor>
    <cofactor evidence="14">
        <name>Mn(2+)</name>
        <dbReference type="ChEBI" id="CHEBI:29035"/>
    </cofactor>
    <text evidence="14">Binds 4 Mg(2+) or Mn(2+) ions per subunit.</text>
</comment>
<dbReference type="InterPro" id="IPR036897">
    <property type="entry name" value="CarbamoylP_synth_lsu_oligo_sf"/>
</dbReference>
<feature type="binding site" evidence="14">
    <location>
        <position position="712"/>
    </location>
    <ligand>
        <name>ATP</name>
        <dbReference type="ChEBI" id="CHEBI:30616"/>
        <label>2</label>
    </ligand>
</feature>
<feature type="binding site" evidence="14">
    <location>
        <position position="841"/>
    </location>
    <ligand>
        <name>Mn(2+)</name>
        <dbReference type="ChEBI" id="CHEBI:29035"/>
        <label>4</label>
    </ligand>
</feature>
<dbReference type="Pfam" id="PF02786">
    <property type="entry name" value="CPSase_L_D2"/>
    <property type="match status" value="2"/>
</dbReference>
<protein>
    <recommendedName>
        <fullName evidence="14">Carbamoyl phosphate synthase large chain</fullName>
        <ecNumber evidence="14">6.3.4.16</ecNumber>
        <ecNumber evidence="14">6.3.5.5</ecNumber>
    </recommendedName>
    <alternativeName>
        <fullName evidence="14">Carbamoyl phosphate synthetase ammonia chain</fullName>
    </alternativeName>
</protein>
<dbReference type="InterPro" id="IPR036914">
    <property type="entry name" value="MGS-like_dom_sf"/>
</dbReference>
<dbReference type="CDD" id="cd01424">
    <property type="entry name" value="MGS_CPS_II"/>
    <property type="match status" value="1"/>
</dbReference>
<accession>A0ABV3LCT2</accession>
<feature type="binding site" evidence="14">
    <location>
        <position position="299"/>
    </location>
    <ligand>
        <name>ATP</name>
        <dbReference type="ChEBI" id="CHEBI:30616"/>
        <label>1</label>
    </ligand>
</feature>
<feature type="binding site" evidence="14">
    <location>
        <position position="841"/>
    </location>
    <ligand>
        <name>Mn(2+)</name>
        <dbReference type="ChEBI" id="CHEBI:29035"/>
        <label>3</label>
    </ligand>
</feature>
<dbReference type="InterPro" id="IPR005480">
    <property type="entry name" value="CPSase_lsu_oligo"/>
</dbReference>
<feature type="binding site" evidence="14">
    <location>
        <position position="789"/>
    </location>
    <ligand>
        <name>ATP</name>
        <dbReference type="ChEBI" id="CHEBI:30616"/>
        <label>2</label>
    </ligand>
</feature>
<sequence length="1095" mass="116970">MPKRDDINSVLVIGSGPIVIGQACEFDYSGTQACRVLREEGVRVILVNSNPATIMTDPDFADATYIEPITWQVIETIIAKEKPDAILPTLGGQTALNAAIELHNHGILEKYDVELIGASFEAINKGEDRQIFKQLVLDSGADVAASRIAHTMDEVLAAADELGYPLVVRPSFTMGGLGSGFAYDEKDLRRMAGAGLHDSPTNEVLLEESILGWKEYELELMRDTADNTVVVCSIENVDPVGVHTGDSITVAPALTLTDREYQKLRDIGIDIIRAVGVDTGGCNIQFAIDPADGRIIVIEMNPRVSRSSALASKATGFPIAKLAAKLALGYRLDEIPNDITGVTPASFEPTLDYVVVKVPRFAFEKFPAADPTLTTTMKSVGEAMAIGRNYATALQKALRSLEKRGSSFHWGEETRSVDELLEISKTPTDGRIVVLQQALRKGATIEQAFDATAIDPWFLDQIVLINEVAETVRTAGELDAATLRYAKEHGFSDVQLAEIRGISEAEARGVRHGFGIRPVYKTVDTCAGEFPALTPYHYSSYDFETEVAPSERTKVVIIGSGPNRIGQGVEFDYSCVHASFALSDAGYETVMVNCNPETVSTDYDTSDRLYFEPLTLEDVLEVLDAEAASGTILGVVCQLGGQTPLGLAKGIEAAGYTVLGTSPEAIDIAEERELFSQLLNSAGLIAPRHGTAIDADGAVVIAEDIGYPVLVRPSFVLGGRGMEIVYDTASLRDYFVRTAGEVIVGPGTPLLVDRFLDDAIELDVDALYDGNELYIGGVMEHLEEAGIHSGDSSCTLPPISLGRSDIDRIRIATLAIAEGVGVRGLLNVQFAISAGVLYVIEANPRASRTVPFVSKALGIPLAKAASRIMVGATIDELKTEGLLPVSDGSRVPLGAPVAVKEAVLPFKRFRTRDGKIVDSVLGPEMRSTGEVMGIDKDFPTAFAKSQAAAYGGMPTSGTVFISVADADKRAVILPAHRLQQLGFRLVATEGTAEILSRNGIAVTVVSKYSETLDSGEQNIVDLINDGEIDIIVNTPSGGAARADGYEIRAAAVAADKALFTTMAVLGAAVSGMDAADEGFDVKSLQEYAIEREAAR</sequence>
<dbReference type="InterPro" id="IPR013815">
    <property type="entry name" value="ATP_grasp_subdomain_1"/>
</dbReference>
<dbReference type="PANTHER" id="PTHR11405">
    <property type="entry name" value="CARBAMOYLTRANSFERASE FAMILY MEMBER"/>
    <property type="match status" value="1"/>
</dbReference>
<evidence type="ECO:0000313" key="17">
    <source>
        <dbReference type="EMBL" id="MEW1973709.1"/>
    </source>
</evidence>
<feature type="binding site" evidence="14">
    <location>
        <position position="301"/>
    </location>
    <ligand>
        <name>Mg(2+)</name>
        <dbReference type="ChEBI" id="CHEBI:18420"/>
        <label>2</label>
    </ligand>
</feature>
<dbReference type="PROSITE" id="PS51855">
    <property type="entry name" value="MGS"/>
    <property type="match status" value="1"/>
</dbReference>
<dbReference type="SUPFAM" id="SSF56059">
    <property type="entry name" value="Glutathione synthetase ATP-binding domain-like"/>
    <property type="match status" value="2"/>
</dbReference>
<organism evidence="17 18">
    <name type="scientific">Microbacterium profundi</name>
    <dbReference type="NCBI Taxonomy" id="450380"/>
    <lineage>
        <taxon>Bacteria</taxon>
        <taxon>Bacillati</taxon>
        <taxon>Actinomycetota</taxon>
        <taxon>Actinomycetes</taxon>
        <taxon>Micrococcales</taxon>
        <taxon>Microbacteriaceae</taxon>
        <taxon>Microbacterium</taxon>
    </lineage>
</organism>
<dbReference type="NCBIfam" id="TIGR01369">
    <property type="entry name" value="CPSaseII_lrg"/>
    <property type="match status" value="1"/>
</dbReference>
<dbReference type="Gene3D" id="3.30.1490.20">
    <property type="entry name" value="ATP-grasp fold, A domain"/>
    <property type="match status" value="1"/>
</dbReference>
<evidence type="ECO:0000256" key="2">
    <source>
        <dbReference type="ARBA" id="ARBA00009799"/>
    </source>
</evidence>
<evidence type="ECO:0000256" key="3">
    <source>
        <dbReference type="ARBA" id="ARBA00022571"/>
    </source>
</evidence>
<dbReference type="PRINTS" id="PR00098">
    <property type="entry name" value="CPSASE"/>
</dbReference>
<dbReference type="GO" id="GO:0004088">
    <property type="term" value="F:carbamoyl-phosphate synthase (glutamine-hydrolyzing) activity"/>
    <property type="evidence" value="ECO:0007669"/>
    <property type="project" value="UniProtKB-EC"/>
</dbReference>
<evidence type="ECO:0000256" key="6">
    <source>
        <dbReference type="ARBA" id="ARBA00022723"/>
    </source>
</evidence>
<dbReference type="Pfam" id="PF25596">
    <property type="entry name" value="CPSase_L_D1"/>
    <property type="match status" value="2"/>
</dbReference>
<dbReference type="EC" id="6.3.4.16" evidence="14"/>
<dbReference type="PROSITE" id="PS51257">
    <property type="entry name" value="PROKAR_LIPOPROTEIN"/>
    <property type="match status" value="1"/>
</dbReference>
<dbReference type="InterPro" id="IPR005479">
    <property type="entry name" value="CPAse_ATP-bd"/>
</dbReference>
<dbReference type="SMART" id="SM01096">
    <property type="entry name" value="CPSase_L_D3"/>
    <property type="match status" value="1"/>
</dbReference>
<evidence type="ECO:0000259" key="16">
    <source>
        <dbReference type="PROSITE" id="PS51855"/>
    </source>
</evidence>
<feature type="binding site" evidence="14">
    <location>
        <position position="761"/>
    </location>
    <ligand>
        <name>ATP</name>
        <dbReference type="ChEBI" id="CHEBI:30616"/>
        <label>2</label>
    </ligand>
</feature>
<evidence type="ECO:0000256" key="5">
    <source>
        <dbReference type="ARBA" id="ARBA00022605"/>
    </source>
</evidence>
<reference evidence="17 18" key="1">
    <citation type="submission" date="2024-06" db="EMBL/GenBank/DDBJ databases">
        <title>The Natural Products Discovery Center: Release of the First 8490 Sequenced Strains for Exploring Actinobacteria Biosynthetic Diversity.</title>
        <authorList>
            <person name="Kalkreuter E."/>
            <person name="Kautsar S.A."/>
            <person name="Yang D."/>
            <person name="Bader C.D."/>
            <person name="Teijaro C.N."/>
            <person name="Fluegel L."/>
            <person name="Davis C.M."/>
            <person name="Simpson J.R."/>
            <person name="Lauterbach L."/>
            <person name="Steele A.D."/>
            <person name="Gui C."/>
            <person name="Meng S."/>
            <person name="Li G."/>
            <person name="Viehrig K."/>
            <person name="Ye F."/>
            <person name="Su P."/>
            <person name="Kiefer A.F."/>
            <person name="Nichols A."/>
            <person name="Cepeda A.J."/>
            <person name="Yan W."/>
            <person name="Fan B."/>
            <person name="Jiang Y."/>
            <person name="Adhikari A."/>
            <person name="Zheng C.-J."/>
            <person name="Schuster L."/>
            <person name="Cowan T.M."/>
            <person name="Smanski M.J."/>
            <person name="Chevrette M.G."/>
            <person name="De Carvalho L.P.S."/>
            <person name="Shen B."/>
        </authorList>
    </citation>
    <scope>NUCLEOTIDE SEQUENCE [LARGE SCALE GENOMIC DNA]</scope>
    <source>
        <strain evidence="17 18">NPDC077434</strain>
    </source>
</reference>
<keyword evidence="4 14" id="KW-0436">Ligase</keyword>
<evidence type="ECO:0000256" key="14">
    <source>
        <dbReference type="HAMAP-Rule" id="MF_01210"/>
    </source>
</evidence>
<comment type="pathway">
    <text evidence="14">Pyrimidine metabolism; UMP biosynthesis via de novo pathway; (S)-dihydroorotate from bicarbonate: step 1/3.</text>
</comment>
<feature type="binding site" evidence="14">
    <location>
        <position position="285"/>
    </location>
    <ligand>
        <name>Mn(2+)</name>
        <dbReference type="ChEBI" id="CHEBI:29035"/>
        <label>1</label>
    </ligand>
</feature>
<evidence type="ECO:0000256" key="9">
    <source>
        <dbReference type="ARBA" id="ARBA00022840"/>
    </source>
</evidence>
<feature type="binding site" evidence="14">
    <location>
        <position position="786"/>
    </location>
    <ligand>
        <name>ATP</name>
        <dbReference type="ChEBI" id="CHEBI:30616"/>
        <label>2</label>
    </ligand>
</feature>
<dbReference type="InterPro" id="IPR006275">
    <property type="entry name" value="CPSase_lsu"/>
</dbReference>
<feature type="binding site" evidence="14">
    <location>
        <position position="843"/>
    </location>
    <ligand>
        <name>Mn(2+)</name>
        <dbReference type="ChEBI" id="CHEBI:29035"/>
        <label>4</label>
    </ligand>
</feature>
<feature type="region of interest" description="Carboxyphosphate synthetic domain" evidence="14">
    <location>
        <begin position="1"/>
        <end position="402"/>
    </location>
</feature>
<comment type="function">
    <text evidence="14">Large subunit of the glutamine-dependent carbamoyl phosphate synthetase (CPSase). CPSase catalyzes the formation of carbamoyl phosphate from the ammonia moiety of glutamine, carbonate, and phosphate donated by ATP, constituting the first step of 2 biosynthetic pathways, one leading to arginine and/or urea and the other to pyrimidine nucleotides. The large subunit (synthetase) binds the substrates ammonia (free or transferred from glutamine from the small subunit), hydrogencarbonate and ATP and carries out an ATP-coupled ligase reaction, activating hydrogencarbonate by forming carboxy phosphate which reacts with ammonia to form carbamoyl phosphate.</text>
</comment>
<feature type="binding site" evidence="14">
    <location>
        <position position="301"/>
    </location>
    <ligand>
        <name>Mn(2+)</name>
        <dbReference type="ChEBI" id="CHEBI:29035"/>
        <label>2</label>
    </ligand>
</feature>